<proteinExistence type="predicted"/>
<gene>
    <name evidence="2" type="ORF">LHA35_25930</name>
</gene>
<dbReference type="InterPro" id="IPR011051">
    <property type="entry name" value="RmlC_Cupin_sf"/>
</dbReference>
<dbReference type="AlphaFoldDB" id="A0A9X1IIB8"/>
<keyword evidence="3" id="KW-1185">Reference proteome</keyword>
<dbReference type="InterPro" id="IPR013096">
    <property type="entry name" value="Cupin_2"/>
</dbReference>
<organism evidence="2 3">
    <name type="scientific">Roseicella aerolata</name>
    <dbReference type="NCBI Taxonomy" id="2883479"/>
    <lineage>
        <taxon>Bacteria</taxon>
        <taxon>Pseudomonadati</taxon>
        <taxon>Pseudomonadota</taxon>
        <taxon>Alphaproteobacteria</taxon>
        <taxon>Acetobacterales</taxon>
        <taxon>Roseomonadaceae</taxon>
        <taxon>Roseicella</taxon>
    </lineage>
</organism>
<comment type="caution">
    <text evidence="2">The sequence shown here is derived from an EMBL/GenBank/DDBJ whole genome shotgun (WGS) entry which is preliminary data.</text>
</comment>
<dbReference type="EMBL" id="JAJAQI010000069">
    <property type="protein sequence ID" value="MCB4825169.1"/>
    <property type="molecule type" value="Genomic_DNA"/>
</dbReference>
<reference evidence="2" key="1">
    <citation type="submission" date="2021-10" db="EMBL/GenBank/DDBJ databases">
        <title>Roseicella aerolatum sp. nov., isolated from aerosols of e-waste dismantling site.</title>
        <authorList>
            <person name="Qin T."/>
        </authorList>
    </citation>
    <scope>NUCLEOTIDE SEQUENCE</scope>
    <source>
        <strain evidence="2">GB24</strain>
    </source>
</reference>
<accession>A0A9X1IIB8</accession>
<sequence length="174" mass="18638">MKFGTQRPRATWRSLGLAGIYTAAMLAGGGAVAEAGQCPVDKVIAPASSDPPRGAATTPKDVTDTVIGSIDLRQEEAVGVNNRLFRLRRLVVQPGGVVPWHSHGNRPALIYIVEGEITEYASTCSVPILHRAGETAPETHATAHWWKNIGRKPVVLLSADLFPTTDTHTDAHTM</sequence>
<dbReference type="SUPFAM" id="SSF51182">
    <property type="entry name" value="RmlC-like cupins"/>
    <property type="match status" value="1"/>
</dbReference>
<dbReference type="Gene3D" id="2.60.120.10">
    <property type="entry name" value="Jelly Rolls"/>
    <property type="match status" value="1"/>
</dbReference>
<name>A0A9X1IIB8_9PROT</name>
<evidence type="ECO:0000259" key="1">
    <source>
        <dbReference type="Pfam" id="PF07883"/>
    </source>
</evidence>
<dbReference type="RefSeq" id="WP_226613893.1">
    <property type="nucleotide sequence ID" value="NZ_JAJAQI010000069.1"/>
</dbReference>
<dbReference type="InterPro" id="IPR014710">
    <property type="entry name" value="RmlC-like_jellyroll"/>
</dbReference>
<feature type="domain" description="Cupin type-2" evidence="1">
    <location>
        <begin position="90"/>
        <end position="158"/>
    </location>
</feature>
<dbReference type="Proteomes" id="UP001139311">
    <property type="component" value="Unassembled WGS sequence"/>
</dbReference>
<dbReference type="Pfam" id="PF07883">
    <property type="entry name" value="Cupin_2"/>
    <property type="match status" value="1"/>
</dbReference>
<evidence type="ECO:0000313" key="2">
    <source>
        <dbReference type="EMBL" id="MCB4825169.1"/>
    </source>
</evidence>
<protein>
    <submittedName>
        <fullName evidence="2">Cupin domain-containing protein</fullName>
    </submittedName>
</protein>
<evidence type="ECO:0000313" key="3">
    <source>
        <dbReference type="Proteomes" id="UP001139311"/>
    </source>
</evidence>